<dbReference type="SUPFAM" id="SSF52540">
    <property type="entry name" value="P-loop containing nucleoside triphosphate hydrolases"/>
    <property type="match status" value="1"/>
</dbReference>
<name>D2VIG5_NAEGR</name>
<dbReference type="Gene3D" id="3.40.50.300">
    <property type="entry name" value="P-loop containing nucleotide triphosphate hydrolases"/>
    <property type="match status" value="1"/>
</dbReference>
<dbReference type="Proteomes" id="UP000006671">
    <property type="component" value="Unassembled WGS sequence"/>
</dbReference>
<organism evidence="2">
    <name type="scientific">Naegleria gruberi</name>
    <name type="common">Amoeba</name>
    <dbReference type="NCBI Taxonomy" id="5762"/>
    <lineage>
        <taxon>Eukaryota</taxon>
        <taxon>Discoba</taxon>
        <taxon>Heterolobosea</taxon>
        <taxon>Tetramitia</taxon>
        <taxon>Eutetramitia</taxon>
        <taxon>Vahlkampfiidae</taxon>
        <taxon>Naegleria</taxon>
    </lineage>
</organism>
<sequence length="402" mass="45800">MGNSSSPIPNEAGETPNFLDLHHFQLKGLEKEIKNISVYNYETGKTTLLTLNPTKKPQLVLISDQNVNLSLDAWVTVSNNKNTKTNWTGRFEMKHKIPRFNLKDPDLTITLFEEIHHKMAIHFESKKTKSLNVVCFGALGDGKSGLLNNIAQALGCDNITFQSGRFFEATDSDHSVTKSSEVGVIPIRNGAEIRLWNVPGFYETKQKGVVEREPAKNYFQHLLRGLIPPNSGPFEGCNTVPNQYEEEFRIQLVIFTIDVTHIKTLEELKPLFAKYTKMCVEDHKINYMFVLTKFDNLSDRYLAFDGVALLWKDSKFTTVAENGHLFANLATSPEFTNIEQLITQTFKNGVVFPIINRSDENRKKFIDDESGILSLIQKNHVLRFMKYAVEMGIESSKWQNRS</sequence>
<accession>D2VIG5</accession>
<evidence type="ECO:0000313" key="1">
    <source>
        <dbReference type="EMBL" id="EFC43353.1"/>
    </source>
</evidence>
<dbReference type="EMBL" id="GG738874">
    <property type="protein sequence ID" value="EFC43353.1"/>
    <property type="molecule type" value="Genomic_DNA"/>
</dbReference>
<dbReference type="RefSeq" id="XP_002676097.1">
    <property type="nucleotide sequence ID" value="XM_002676051.1"/>
</dbReference>
<gene>
    <name evidence="1" type="ORF">NAEGRDRAFT_58312</name>
</gene>
<evidence type="ECO:0000313" key="2">
    <source>
        <dbReference type="Proteomes" id="UP000006671"/>
    </source>
</evidence>
<dbReference type="InterPro" id="IPR027417">
    <property type="entry name" value="P-loop_NTPase"/>
</dbReference>
<reference evidence="1 2" key="1">
    <citation type="journal article" date="2010" name="Cell">
        <title>The genome of Naegleria gruberi illuminates early eukaryotic versatility.</title>
        <authorList>
            <person name="Fritz-Laylin L.K."/>
            <person name="Prochnik S.E."/>
            <person name="Ginger M.L."/>
            <person name="Dacks J.B."/>
            <person name="Carpenter M.L."/>
            <person name="Field M.C."/>
            <person name="Kuo A."/>
            <person name="Paredez A."/>
            <person name="Chapman J."/>
            <person name="Pham J."/>
            <person name="Shu S."/>
            <person name="Neupane R."/>
            <person name="Cipriano M."/>
            <person name="Mancuso J."/>
            <person name="Tu H."/>
            <person name="Salamov A."/>
            <person name="Lindquist E."/>
            <person name="Shapiro H."/>
            <person name="Lucas S."/>
            <person name="Grigoriev I.V."/>
            <person name="Cande W.Z."/>
            <person name="Fulton C."/>
            <person name="Rokhsar D.S."/>
            <person name="Dawson S.C."/>
        </authorList>
    </citation>
    <scope>NUCLEOTIDE SEQUENCE [LARGE SCALE GENOMIC DNA]</scope>
    <source>
        <strain evidence="1 2">NEG-M</strain>
    </source>
</reference>
<dbReference type="VEuPathDB" id="AmoebaDB:NAEGRDRAFT_58312"/>
<dbReference type="InParanoid" id="D2VIG5"/>
<proteinExistence type="predicted"/>
<dbReference type="GeneID" id="8853064"/>
<dbReference type="KEGG" id="ngr:NAEGRDRAFT_58312"/>
<keyword evidence="2" id="KW-1185">Reference proteome</keyword>
<protein>
    <submittedName>
        <fullName evidence="1">Uncharacterized protein</fullName>
    </submittedName>
</protein>
<dbReference type="AlphaFoldDB" id="D2VIG5"/>